<dbReference type="EMBL" id="JANAVB010016800">
    <property type="protein sequence ID" value="KAJ6831275.1"/>
    <property type="molecule type" value="Genomic_DNA"/>
</dbReference>
<feature type="compositionally biased region" description="Pro residues" evidence="1">
    <location>
        <begin position="1"/>
        <end position="24"/>
    </location>
</feature>
<dbReference type="AlphaFoldDB" id="A0AAX6GSG4"/>
<sequence length="325" mass="35733">MPDHPPSWPSLAPVMPPGRPPGRRPTPDLLLLLQLHPADHLSTERHHHSNPLQPPPPAPGLAGPGHVCHAQAVLAAGRARRPPAVASRAQRAQIRARARGLDAPPSSTVLRRPIVGGPLPRVHHWGRPHGGQRPPGRAVEAIRAFCTTSRRDAREIESVLALRRSDFAHVFPNIRPLDRQFLHSVAISFRGANFVSLYLLHRSFVWRATCSCVKLDSVASVGPPLYLSAVQVIEASTFSDHFISCLELYSCFKLLYLMLSRHYHGLVLYGSLHAMLSPSGASGTLCHVRFTFIMYSCAFTIHVHSCESCTLMFTEPSCILSCAPF</sequence>
<reference evidence="2" key="1">
    <citation type="journal article" date="2023" name="GigaByte">
        <title>Genome assembly of the bearded iris, Iris pallida Lam.</title>
        <authorList>
            <person name="Bruccoleri R.E."/>
            <person name="Oakeley E.J."/>
            <person name="Faust A.M.E."/>
            <person name="Altorfer M."/>
            <person name="Dessus-Babus S."/>
            <person name="Burckhardt D."/>
            <person name="Oertli M."/>
            <person name="Naumann U."/>
            <person name="Petersen F."/>
            <person name="Wong J."/>
        </authorList>
    </citation>
    <scope>NUCLEOTIDE SEQUENCE</scope>
    <source>
        <strain evidence="2">GSM-AAB239-AS_SAM_17_03QT</strain>
    </source>
</reference>
<accession>A0AAX6GSG4</accession>
<comment type="caution">
    <text evidence="2">The sequence shown here is derived from an EMBL/GenBank/DDBJ whole genome shotgun (WGS) entry which is preliminary data.</text>
</comment>
<evidence type="ECO:0000256" key="1">
    <source>
        <dbReference type="SAM" id="MobiDB-lite"/>
    </source>
</evidence>
<evidence type="ECO:0000313" key="3">
    <source>
        <dbReference type="Proteomes" id="UP001140949"/>
    </source>
</evidence>
<keyword evidence="3" id="KW-1185">Reference proteome</keyword>
<name>A0AAX6GSG4_IRIPA</name>
<organism evidence="2 3">
    <name type="scientific">Iris pallida</name>
    <name type="common">Sweet iris</name>
    <dbReference type="NCBI Taxonomy" id="29817"/>
    <lineage>
        <taxon>Eukaryota</taxon>
        <taxon>Viridiplantae</taxon>
        <taxon>Streptophyta</taxon>
        <taxon>Embryophyta</taxon>
        <taxon>Tracheophyta</taxon>
        <taxon>Spermatophyta</taxon>
        <taxon>Magnoliopsida</taxon>
        <taxon>Liliopsida</taxon>
        <taxon>Asparagales</taxon>
        <taxon>Iridaceae</taxon>
        <taxon>Iridoideae</taxon>
        <taxon>Irideae</taxon>
        <taxon>Iris</taxon>
    </lineage>
</organism>
<gene>
    <name evidence="2" type="ORF">M6B38_349205</name>
</gene>
<protein>
    <submittedName>
        <fullName evidence="2">Leucine-rich repeat extensin-like protein 3</fullName>
    </submittedName>
</protein>
<reference evidence="2" key="2">
    <citation type="submission" date="2023-04" db="EMBL/GenBank/DDBJ databases">
        <authorList>
            <person name="Bruccoleri R.E."/>
            <person name="Oakeley E.J."/>
            <person name="Faust A.-M."/>
            <person name="Dessus-Babus S."/>
            <person name="Altorfer M."/>
            <person name="Burckhardt D."/>
            <person name="Oertli M."/>
            <person name="Naumann U."/>
            <person name="Petersen F."/>
            <person name="Wong J."/>
        </authorList>
    </citation>
    <scope>NUCLEOTIDE SEQUENCE</scope>
    <source>
        <strain evidence="2">GSM-AAB239-AS_SAM_17_03QT</strain>
        <tissue evidence="2">Leaf</tissue>
    </source>
</reference>
<feature type="region of interest" description="Disordered" evidence="1">
    <location>
        <begin position="42"/>
        <end position="65"/>
    </location>
</feature>
<evidence type="ECO:0000313" key="2">
    <source>
        <dbReference type="EMBL" id="KAJ6831275.1"/>
    </source>
</evidence>
<dbReference type="Proteomes" id="UP001140949">
    <property type="component" value="Unassembled WGS sequence"/>
</dbReference>
<feature type="region of interest" description="Disordered" evidence="1">
    <location>
        <begin position="1"/>
        <end position="27"/>
    </location>
</feature>
<proteinExistence type="predicted"/>